<dbReference type="PANTHER" id="PTHR23028">
    <property type="entry name" value="ACETYLTRANSFERASE"/>
    <property type="match status" value="1"/>
</dbReference>
<sequence>MSQETKSKKRLDIFDGLKGLSIITIIVYYFFQHILPGGFLAVNMFLLIAGFFNFRHFVSASQKGIKINYLTFYKKRLSRLFFPMLAMIITASSFILLFSRGSLFNLRNMALSGLAFFNNYYQILNEQSYFVQAANPSAFTHLWYVGILGQLILLTPVLILLFYSWHKKQTTTVNMLLIVTVVSAFLMGYLYKDGEDPTRIYYSVFTRAFSYTAGGVIGLILPMNLTAKPIKGKINWIFNGIGTLIMVLMFFMCKFMYGTQPFAYRFGMSLFTLLSALFILVSIHPSTIWNKILSFRLFTFIGKRSYSYYLWFYPVYLIIPNMMQNLGLPSWANYTIQFLIIALLAEISYRLFEQVNISLPLGQDFNIKKTRHQLKYLRSHKGTLLNVKVITGTYIVIFVIGTIGIFAAPEERAQTAEELQTIIETNSQIAEDTQTEDTENVKVVNNIEGLGQQEMLYANGLDITFVGDSTLLASTKQIQNVFPKAVINGEVGRQLYNSVSVVNSLDQSGLLKPTVVTMMGSNGTFTAGQINDYIEAIGPEHDVFFVTSDTKRSWVTDANQQLLAAAQRYGNVHIIDWASYSNDQTGWQREDGAHPTEEGAHELSVFIAKEIYRQR</sequence>
<keyword evidence="4 8" id="KW-0812">Transmembrane</keyword>
<feature type="transmembrane region" description="Helical" evidence="8">
    <location>
        <begin position="142"/>
        <end position="163"/>
    </location>
</feature>
<reference evidence="10 11" key="1">
    <citation type="submission" date="2019-05" db="EMBL/GenBank/DDBJ databases">
        <title>The metagenome of a microbial culture collection derived from dairy environment covers the genomic content of the human microbiome.</title>
        <authorList>
            <person name="Roder T."/>
            <person name="Wuthrich D."/>
            <person name="Sattari Z."/>
            <person name="Von Ah U."/>
            <person name="Bar C."/>
            <person name="Ronchi F."/>
            <person name="Macpherson A.J."/>
            <person name="Ganal-Vonarburg S.C."/>
            <person name="Bruggmann R."/>
            <person name="Vergeres G."/>
        </authorList>
    </citation>
    <scope>NUCLEOTIDE SEQUENCE [LARGE SCALE GENOMIC DNA]</scope>
    <source>
        <strain evidence="10 11">FAM 24227</strain>
    </source>
</reference>
<feature type="transmembrane region" description="Helical" evidence="8">
    <location>
        <begin position="236"/>
        <end position="257"/>
    </location>
</feature>
<evidence type="ECO:0000256" key="3">
    <source>
        <dbReference type="ARBA" id="ARBA00022679"/>
    </source>
</evidence>
<dbReference type="OrthoDB" id="9796461at2"/>
<feature type="transmembrane region" description="Helical" evidence="8">
    <location>
        <begin position="79"/>
        <end position="99"/>
    </location>
</feature>
<dbReference type="EMBL" id="VBSP01000006">
    <property type="protein sequence ID" value="TLQ48881.1"/>
    <property type="molecule type" value="Genomic_DNA"/>
</dbReference>
<feature type="transmembrane region" description="Helical" evidence="8">
    <location>
        <begin position="385"/>
        <end position="408"/>
    </location>
</feature>
<keyword evidence="2" id="KW-1003">Cell membrane</keyword>
<keyword evidence="6 8" id="KW-0472">Membrane</keyword>
<evidence type="ECO:0000256" key="5">
    <source>
        <dbReference type="ARBA" id="ARBA00022989"/>
    </source>
</evidence>
<dbReference type="InterPro" id="IPR002656">
    <property type="entry name" value="Acyl_transf_3_dom"/>
</dbReference>
<dbReference type="RefSeq" id="WP_138403925.1">
    <property type="nucleotide sequence ID" value="NZ_VBSP01000006.1"/>
</dbReference>
<keyword evidence="5 8" id="KW-1133">Transmembrane helix</keyword>
<keyword evidence="7" id="KW-0012">Acyltransferase</keyword>
<dbReference type="Gene3D" id="3.40.50.1110">
    <property type="entry name" value="SGNH hydrolase"/>
    <property type="match status" value="1"/>
</dbReference>
<feature type="transmembrane region" description="Helical" evidence="8">
    <location>
        <begin position="175"/>
        <end position="192"/>
    </location>
</feature>
<proteinExistence type="predicted"/>
<dbReference type="GO" id="GO:0005886">
    <property type="term" value="C:plasma membrane"/>
    <property type="evidence" value="ECO:0007669"/>
    <property type="project" value="UniProtKB-SubCell"/>
</dbReference>
<feature type="transmembrane region" description="Helical" evidence="8">
    <location>
        <begin position="306"/>
        <end position="323"/>
    </location>
</feature>
<keyword evidence="3 10" id="KW-0808">Transferase</keyword>
<dbReference type="Proteomes" id="UP000306420">
    <property type="component" value="Unassembled WGS sequence"/>
</dbReference>
<protein>
    <submittedName>
        <fullName evidence="10">Acetyltransferase</fullName>
    </submittedName>
</protein>
<dbReference type="GO" id="GO:0016747">
    <property type="term" value="F:acyltransferase activity, transferring groups other than amino-acyl groups"/>
    <property type="evidence" value="ECO:0007669"/>
    <property type="project" value="InterPro"/>
</dbReference>
<evidence type="ECO:0000256" key="6">
    <source>
        <dbReference type="ARBA" id="ARBA00023136"/>
    </source>
</evidence>
<feature type="domain" description="Acyltransferase 3" evidence="9">
    <location>
        <begin position="14"/>
        <end position="343"/>
    </location>
</feature>
<feature type="transmembrane region" description="Helical" evidence="8">
    <location>
        <begin position="12"/>
        <end position="31"/>
    </location>
</feature>
<evidence type="ECO:0000256" key="8">
    <source>
        <dbReference type="SAM" id="Phobius"/>
    </source>
</evidence>
<feature type="transmembrane region" description="Helical" evidence="8">
    <location>
        <begin position="37"/>
        <end position="58"/>
    </location>
</feature>
<comment type="subcellular location">
    <subcellularLocation>
        <location evidence="1">Cell membrane</location>
        <topology evidence="1">Multi-pass membrane protein</topology>
    </subcellularLocation>
</comment>
<dbReference type="InterPro" id="IPR036514">
    <property type="entry name" value="SGNH_hydro_sf"/>
</dbReference>
<name>A0A5R9EFM4_9LACT</name>
<dbReference type="InterPro" id="IPR050879">
    <property type="entry name" value="Acyltransferase_3"/>
</dbReference>
<feature type="transmembrane region" description="Helical" evidence="8">
    <location>
        <begin position="335"/>
        <end position="352"/>
    </location>
</feature>
<feature type="transmembrane region" description="Helical" evidence="8">
    <location>
        <begin position="263"/>
        <end position="285"/>
    </location>
</feature>
<evidence type="ECO:0000313" key="10">
    <source>
        <dbReference type="EMBL" id="TLQ48881.1"/>
    </source>
</evidence>
<evidence type="ECO:0000256" key="7">
    <source>
        <dbReference type="ARBA" id="ARBA00023315"/>
    </source>
</evidence>
<dbReference type="PANTHER" id="PTHR23028:SF53">
    <property type="entry name" value="ACYL_TRANSF_3 DOMAIN-CONTAINING PROTEIN"/>
    <property type="match status" value="1"/>
</dbReference>
<comment type="caution">
    <text evidence="10">The sequence shown here is derived from an EMBL/GenBank/DDBJ whole genome shotgun (WGS) entry which is preliminary data.</text>
</comment>
<evidence type="ECO:0000313" key="11">
    <source>
        <dbReference type="Proteomes" id="UP000306420"/>
    </source>
</evidence>
<gene>
    <name evidence="10" type="ORF">FEZ33_03040</name>
</gene>
<evidence type="ECO:0000256" key="1">
    <source>
        <dbReference type="ARBA" id="ARBA00004651"/>
    </source>
</evidence>
<dbReference type="Pfam" id="PF01757">
    <property type="entry name" value="Acyl_transf_3"/>
    <property type="match status" value="1"/>
</dbReference>
<dbReference type="CDD" id="cd01840">
    <property type="entry name" value="SGNH_hydrolase_yrhL_like"/>
    <property type="match status" value="1"/>
</dbReference>
<accession>A0A5R9EFM4</accession>
<dbReference type="GO" id="GO:0009103">
    <property type="term" value="P:lipopolysaccharide biosynthetic process"/>
    <property type="evidence" value="ECO:0007669"/>
    <property type="project" value="TreeGrafter"/>
</dbReference>
<dbReference type="AlphaFoldDB" id="A0A5R9EFM4"/>
<dbReference type="SUPFAM" id="SSF52266">
    <property type="entry name" value="SGNH hydrolase"/>
    <property type="match status" value="1"/>
</dbReference>
<feature type="transmembrane region" description="Helical" evidence="8">
    <location>
        <begin position="204"/>
        <end position="224"/>
    </location>
</feature>
<evidence type="ECO:0000259" key="9">
    <source>
        <dbReference type="Pfam" id="PF01757"/>
    </source>
</evidence>
<evidence type="ECO:0000256" key="2">
    <source>
        <dbReference type="ARBA" id="ARBA00022475"/>
    </source>
</evidence>
<evidence type="ECO:0000256" key="4">
    <source>
        <dbReference type="ARBA" id="ARBA00022692"/>
    </source>
</evidence>
<organism evidence="10 11">
    <name type="scientific">Ruoffia tabacinasalis</name>
    <dbReference type="NCBI Taxonomy" id="87458"/>
    <lineage>
        <taxon>Bacteria</taxon>
        <taxon>Bacillati</taxon>
        <taxon>Bacillota</taxon>
        <taxon>Bacilli</taxon>
        <taxon>Lactobacillales</taxon>
        <taxon>Aerococcaceae</taxon>
        <taxon>Ruoffia</taxon>
    </lineage>
</organism>